<dbReference type="EMBL" id="CP000553">
    <property type="protein sequence ID" value="ABM75703.1"/>
    <property type="molecule type" value="Genomic_DNA"/>
</dbReference>
<evidence type="ECO:0000313" key="1">
    <source>
        <dbReference type="EMBL" id="ABM75703.1"/>
    </source>
</evidence>
<organism evidence="1 2">
    <name type="scientific">Prochlorococcus marinus (strain NATL1A)</name>
    <dbReference type="NCBI Taxonomy" id="167555"/>
    <lineage>
        <taxon>Bacteria</taxon>
        <taxon>Bacillati</taxon>
        <taxon>Cyanobacteriota</taxon>
        <taxon>Cyanophyceae</taxon>
        <taxon>Synechococcales</taxon>
        <taxon>Prochlorococcaceae</taxon>
        <taxon>Prochlorococcus</taxon>
    </lineage>
</organism>
<dbReference type="RefSeq" id="WP_011823804.1">
    <property type="nucleotide sequence ID" value="NC_008819.1"/>
</dbReference>
<dbReference type="AlphaFoldDB" id="A2C2J3"/>
<dbReference type="HOGENOM" id="CLU_2790626_0_0_3"/>
<proteinExistence type="predicted"/>
<evidence type="ECO:0000313" key="2">
    <source>
        <dbReference type="Proteomes" id="UP000002592"/>
    </source>
</evidence>
<reference evidence="2" key="1">
    <citation type="journal article" date="2007" name="PLoS Genet.">
        <title>Patterns and implications of gene gain and loss in the evolution of Prochlorococcus.</title>
        <authorList>
            <person name="Kettler G.C."/>
            <person name="Martiny A.C."/>
            <person name="Huang K."/>
            <person name="Zucker J."/>
            <person name="Coleman M.L."/>
            <person name="Rodrigue S."/>
            <person name="Chen F."/>
            <person name="Lapidus A."/>
            <person name="Ferriera S."/>
            <person name="Johnson J."/>
            <person name="Steglich C."/>
            <person name="Church G.M."/>
            <person name="Richardson P."/>
            <person name="Chisholm S.W."/>
        </authorList>
    </citation>
    <scope>NUCLEOTIDE SEQUENCE [LARGE SCALE GENOMIC DNA]</scope>
    <source>
        <strain evidence="2">NATL1A</strain>
    </source>
</reference>
<dbReference type="Proteomes" id="UP000002592">
    <property type="component" value="Chromosome"/>
</dbReference>
<gene>
    <name evidence="1" type="ordered locus">NATL1_11451</name>
</gene>
<protein>
    <submittedName>
        <fullName evidence="1">Uncharacterized protein</fullName>
    </submittedName>
</protein>
<name>A2C2J3_PROM1</name>
<accession>A2C2J3</accession>
<dbReference type="KEGG" id="pme:NATL1_11451"/>
<sequence length="68" mass="8054">MPLILTLILWTNDLVDNSKEDVLNKNLISNVQIETEICRDWLALNFEEIPIKFPKLVENIITSNYCYW</sequence>